<protein>
    <recommendedName>
        <fullName evidence="3">PGF-CTERM sorting domain-containing protein</fullName>
    </recommendedName>
</protein>
<dbReference type="RefSeq" id="WP_267162967.1">
    <property type="nucleotide sequence ID" value="NZ_CP112972.1"/>
</dbReference>
<evidence type="ECO:0000313" key="1">
    <source>
        <dbReference type="EMBL" id="MFC7057242.1"/>
    </source>
</evidence>
<dbReference type="Proteomes" id="UP001596445">
    <property type="component" value="Unassembled WGS sequence"/>
</dbReference>
<dbReference type="AlphaFoldDB" id="A0ABD5VZK8"/>
<accession>A0ABD5VZK8</accession>
<organism evidence="1 2">
    <name type="scientific">Halovenus salina</name>
    <dbReference type="NCBI Taxonomy" id="1510225"/>
    <lineage>
        <taxon>Archaea</taxon>
        <taxon>Methanobacteriati</taxon>
        <taxon>Methanobacteriota</taxon>
        <taxon>Stenosarchaea group</taxon>
        <taxon>Halobacteria</taxon>
        <taxon>Halobacteriales</taxon>
        <taxon>Haloarculaceae</taxon>
        <taxon>Halovenus</taxon>
    </lineage>
</organism>
<gene>
    <name evidence="1" type="ORF">ACFQQG_02415</name>
</gene>
<dbReference type="EMBL" id="JBHSZI010000001">
    <property type="protein sequence ID" value="MFC7057242.1"/>
    <property type="molecule type" value="Genomic_DNA"/>
</dbReference>
<evidence type="ECO:0008006" key="3">
    <source>
        <dbReference type="Google" id="ProtNLM"/>
    </source>
</evidence>
<sequence length="250" mass="25405">MERTHKHKTGLLVVALVAALAAVVLTGGATAALVDSNVTVDDPNNQTVEVDVSFSGSTDATAELTEGSSVVESATVSGSSGATETVTLNADGIQSGTYGIDVTATDESVVSLSETTLITHRPSMLNLSKDETVTVDVEFSSADDASAVVELSQHGTTLGSETLNWFYTSAGDESGVKTAEIAVNQNVEAANITVETSPSNAHSQVWVSGDDDTSGGVLGGGAIGGASQDQLIGFVAVVVGLVLVYQRDLI</sequence>
<reference evidence="1 2" key="1">
    <citation type="journal article" date="2019" name="Int. J. Syst. Evol. Microbiol.">
        <title>The Global Catalogue of Microorganisms (GCM) 10K type strain sequencing project: providing services to taxonomists for standard genome sequencing and annotation.</title>
        <authorList>
            <consortium name="The Broad Institute Genomics Platform"/>
            <consortium name="The Broad Institute Genome Sequencing Center for Infectious Disease"/>
            <person name="Wu L."/>
            <person name="Ma J."/>
        </authorList>
    </citation>
    <scope>NUCLEOTIDE SEQUENCE [LARGE SCALE GENOMIC DNA]</scope>
    <source>
        <strain evidence="1 2">JCM 30072</strain>
    </source>
</reference>
<evidence type="ECO:0000313" key="2">
    <source>
        <dbReference type="Proteomes" id="UP001596445"/>
    </source>
</evidence>
<comment type="caution">
    <text evidence="1">The sequence shown here is derived from an EMBL/GenBank/DDBJ whole genome shotgun (WGS) entry which is preliminary data.</text>
</comment>
<name>A0ABD5VZK8_9EURY</name>
<keyword evidence="2" id="KW-1185">Reference proteome</keyword>
<dbReference type="GeneID" id="76629066"/>
<proteinExistence type="predicted"/>